<evidence type="ECO:0000256" key="1">
    <source>
        <dbReference type="ARBA" id="ARBA00022737"/>
    </source>
</evidence>
<dbReference type="PROSITE" id="PS50005">
    <property type="entry name" value="TPR"/>
    <property type="match status" value="1"/>
</dbReference>
<dbReference type="PANTHER" id="PTHR44943:SF8">
    <property type="entry name" value="TPR REPEAT-CONTAINING PROTEIN MJ0263"/>
    <property type="match status" value="1"/>
</dbReference>
<dbReference type="Gene3D" id="1.25.40.10">
    <property type="entry name" value="Tetratricopeptide repeat domain"/>
    <property type="match status" value="2"/>
</dbReference>
<sequence>MSEKKALKLYQKGKSALNKMQYNKALDLFDQSLSINPEDTNTLGAKGFVLSKIGKLEESFQTYFKTNVIRLKKSGDIPSDINSIEAWMDGGKELKNRGNDNLALDFFTQAALLSPIVDKEGGLMMHHKNPELYYEMALLTFSLLEAYEAAMDLFKRAIKYDPNLTIPEEIKTRYNEYAANRSGVGVKMIVPLNASNLRNIIPVKDKILASLTVNARVQKTSISTTKVKIYTWKSHILITDNGIAFQGSKPMCKLPAYYLPWSAFEYSKLTYMFIIQPEAAEIKDQLIMQPLIGSIKDFQDLNLGAIWEEKQEELLRRTVINLKSLELFPSRKEYIKLFEFVDKKMYKKVVKTLKKDRA</sequence>
<name>X1QP26_9ZZZZ</name>
<comment type="caution">
    <text evidence="3">The sequence shown here is derived from an EMBL/GenBank/DDBJ whole genome shotgun (WGS) entry which is preliminary data.</text>
</comment>
<protein>
    <submittedName>
        <fullName evidence="3">Uncharacterized protein</fullName>
    </submittedName>
</protein>
<dbReference type="Pfam" id="PF13181">
    <property type="entry name" value="TPR_8"/>
    <property type="match status" value="1"/>
</dbReference>
<evidence type="ECO:0000313" key="3">
    <source>
        <dbReference type="EMBL" id="GAI69968.1"/>
    </source>
</evidence>
<proteinExistence type="predicted"/>
<accession>X1QP26</accession>
<dbReference type="InterPro" id="IPR051685">
    <property type="entry name" value="Ycf3/AcsC/BcsC/TPR_MFPF"/>
</dbReference>
<dbReference type="SUPFAM" id="SSF48452">
    <property type="entry name" value="TPR-like"/>
    <property type="match status" value="1"/>
</dbReference>
<dbReference type="InterPro" id="IPR011990">
    <property type="entry name" value="TPR-like_helical_dom_sf"/>
</dbReference>
<keyword evidence="1" id="KW-0677">Repeat</keyword>
<gene>
    <name evidence="3" type="ORF">S12H4_03062</name>
</gene>
<organism evidence="3">
    <name type="scientific">marine sediment metagenome</name>
    <dbReference type="NCBI Taxonomy" id="412755"/>
    <lineage>
        <taxon>unclassified sequences</taxon>
        <taxon>metagenomes</taxon>
        <taxon>ecological metagenomes</taxon>
    </lineage>
</organism>
<dbReference type="InterPro" id="IPR019734">
    <property type="entry name" value="TPR_rpt"/>
</dbReference>
<dbReference type="PANTHER" id="PTHR44943">
    <property type="entry name" value="CELLULOSE SYNTHASE OPERON PROTEIN C"/>
    <property type="match status" value="1"/>
</dbReference>
<reference evidence="3" key="1">
    <citation type="journal article" date="2014" name="Front. Microbiol.">
        <title>High frequency of phylogenetically diverse reductive dehalogenase-homologous genes in deep subseafloor sedimentary metagenomes.</title>
        <authorList>
            <person name="Kawai M."/>
            <person name="Futagami T."/>
            <person name="Toyoda A."/>
            <person name="Takaki Y."/>
            <person name="Nishi S."/>
            <person name="Hori S."/>
            <person name="Arai W."/>
            <person name="Tsubouchi T."/>
            <person name="Morono Y."/>
            <person name="Uchiyama I."/>
            <person name="Ito T."/>
            <person name="Fujiyama A."/>
            <person name="Inagaki F."/>
            <person name="Takami H."/>
        </authorList>
    </citation>
    <scope>NUCLEOTIDE SEQUENCE</scope>
    <source>
        <strain evidence="3">Expedition CK06-06</strain>
    </source>
</reference>
<dbReference type="SMART" id="SM00028">
    <property type="entry name" value="TPR"/>
    <property type="match status" value="3"/>
</dbReference>
<dbReference type="EMBL" id="BARW01000823">
    <property type="protein sequence ID" value="GAI69968.1"/>
    <property type="molecule type" value="Genomic_DNA"/>
</dbReference>
<evidence type="ECO:0000256" key="2">
    <source>
        <dbReference type="ARBA" id="ARBA00022803"/>
    </source>
</evidence>
<dbReference type="AlphaFoldDB" id="X1QP26"/>
<keyword evidence="2" id="KW-0802">TPR repeat</keyword>